<dbReference type="PANTHER" id="PTHR17490">
    <property type="entry name" value="SUA5"/>
    <property type="match status" value="1"/>
</dbReference>
<comment type="function">
    <text evidence="9">Required for the formation of a threonylcarbamoyl group on adenosine at position 37 (t(6)A37) in tRNAs that read codons beginning with adenine. Catalyzes the conversion of L-threonine, HCO(3)(-)/CO(2) and ATP to give threonylcarbamoyl-AMP (TC-AMP) as the acyladenylate intermediate, with the release of diphosphate.</text>
</comment>
<evidence type="ECO:0000256" key="5">
    <source>
        <dbReference type="ARBA" id="ARBA00022695"/>
    </source>
</evidence>
<organism evidence="11 12">
    <name type="scientific">Moraxella oculi</name>
    <dbReference type="NCBI Taxonomy" id="2940516"/>
    <lineage>
        <taxon>Bacteria</taxon>
        <taxon>Pseudomonadati</taxon>
        <taxon>Pseudomonadota</taxon>
        <taxon>Gammaproteobacteria</taxon>
        <taxon>Moraxellales</taxon>
        <taxon>Moraxellaceae</taxon>
        <taxon>Moraxella</taxon>
    </lineage>
</organism>
<evidence type="ECO:0000259" key="10">
    <source>
        <dbReference type="PROSITE" id="PS51163"/>
    </source>
</evidence>
<evidence type="ECO:0000256" key="2">
    <source>
        <dbReference type="ARBA" id="ARBA00022490"/>
    </source>
</evidence>
<comment type="catalytic activity">
    <reaction evidence="8 9">
        <text>L-threonine + hydrogencarbonate + ATP = L-threonylcarbamoyladenylate + diphosphate + H2O</text>
        <dbReference type="Rhea" id="RHEA:36407"/>
        <dbReference type="ChEBI" id="CHEBI:15377"/>
        <dbReference type="ChEBI" id="CHEBI:17544"/>
        <dbReference type="ChEBI" id="CHEBI:30616"/>
        <dbReference type="ChEBI" id="CHEBI:33019"/>
        <dbReference type="ChEBI" id="CHEBI:57926"/>
        <dbReference type="ChEBI" id="CHEBI:73682"/>
        <dbReference type="EC" id="2.7.7.87"/>
    </reaction>
</comment>
<evidence type="ECO:0000313" key="12">
    <source>
        <dbReference type="Proteomes" id="UP001624684"/>
    </source>
</evidence>
<protein>
    <recommendedName>
        <fullName evidence="9">Threonylcarbamoyl-AMP synthase</fullName>
        <shortName evidence="9">TC-AMP synthase</shortName>
        <ecNumber evidence="9">2.7.7.87</ecNumber>
    </recommendedName>
    <alternativeName>
        <fullName evidence="9">L-threonylcarbamoyladenylate synthase</fullName>
    </alternativeName>
    <alternativeName>
        <fullName evidence="9">t(6)A37 threonylcarbamoyladenosine biosynthesis protein TsaC</fullName>
    </alternativeName>
    <alternativeName>
        <fullName evidence="9">tRNA threonylcarbamoyladenosine biosynthesis protein TsaC</fullName>
    </alternativeName>
</protein>
<dbReference type="PANTHER" id="PTHR17490:SF18">
    <property type="entry name" value="THREONYLCARBAMOYL-AMP SYNTHASE"/>
    <property type="match status" value="1"/>
</dbReference>
<dbReference type="RefSeq" id="WP_249100942.1">
    <property type="nucleotide sequence ID" value="NZ_JAMBAQ010000013.1"/>
</dbReference>
<evidence type="ECO:0000256" key="7">
    <source>
        <dbReference type="ARBA" id="ARBA00022840"/>
    </source>
</evidence>
<dbReference type="Pfam" id="PF01300">
    <property type="entry name" value="Sua5_yciO_yrdC"/>
    <property type="match status" value="1"/>
</dbReference>
<comment type="caution">
    <text evidence="11">The sequence shown here is derived from an EMBL/GenBank/DDBJ whole genome shotgun (WGS) entry which is preliminary data.</text>
</comment>
<evidence type="ECO:0000256" key="4">
    <source>
        <dbReference type="ARBA" id="ARBA00022694"/>
    </source>
</evidence>
<dbReference type="Proteomes" id="UP001624684">
    <property type="component" value="Unassembled WGS sequence"/>
</dbReference>
<dbReference type="PROSITE" id="PS51163">
    <property type="entry name" value="YRDC"/>
    <property type="match status" value="1"/>
</dbReference>
<keyword evidence="6 9" id="KW-0547">Nucleotide-binding</keyword>
<reference evidence="11 12" key="1">
    <citation type="submission" date="2024-11" db="EMBL/GenBank/DDBJ databases">
        <title>First Report of Moraxella oculi in Brazil in an Infectious Bovine Keratoconjunctivitis Outbreak.</title>
        <authorList>
            <person name="Carvalho C.V."/>
            <person name="Domingues R."/>
            <person name="Coutinho C."/>
            <person name="Honorio N.T.B.S."/>
            <person name="Faza D.R.L.R."/>
            <person name="Carvalho W.A."/>
            <person name="Machado A.B.F."/>
            <person name="Martins M.F."/>
            <person name="Gaspar E.B."/>
        </authorList>
    </citation>
    <scope>NUCLEOTIDE SEQUENCE [LARGE SCALE GENOMIC DNA]</scope>
    <source>
        <strain evidence="11 12">2117LE</strain>
    </source>
</reference>
<keyword evidence="5 9" id="KW-0548">Nucleotidyltransferase</keyword>
<dbReference type="GO" id="GO:0061710">
    <property type="term" value="F:L-threonylcarbamoyladenylate synthase"/>
    <property type="evidence" value="ECO:0007669"/>
    <property type="project" value="UniProtKB-EC"/>
</dbReference>
<accession>A0ABW8U7L9</accession>
<keyword evidence="7 9" id="KW-0067">ATP-binding</keyword>
<dbReference type="HAMAP" id="MF_01852">
    <property type="entry name" value="TsaC"/>
    <property type="match status" value="1"/>
</dbReference>
<dbReference type="InterPro" id="IPR017945">
    <property type="entry name" value="DHBP_synth_RibB-like_a/b_dom"/>
</dbReference>
<evidence type="ECO:0000256" key="9">
    <source>
        <dbReference type="HAMAP-Rule" id="MF_01852"/>
    </source>
</evidence>
<dbReference type="Gene3D" id="3.90.870.10">
    <property type="entry name" value="DHBP synthase"/>
    <property type="match status" value="1"/>
</dbReference>
<dbReference type="EC" id="2.7.7.87" evidence="9"/>
<evidence type="ECO:0000313" key="11">
    <source>
        <dbReference type="EMBL" id="MFL1732865.1"/>
    </source>
</evidence>
<proteinExistence type="inferred from homology"/>
<evidence type="ECO:0000256" key="1">
    <source>
        <dbReference type="ARBA" id="ARBA00004496"/>
    </source>
</evidence>
<name>A0ABW8U7L9_9GAMM</name>
<evidence type="ECO:0000256" key="3">
    <source>
        <dbReference type="ARBA" id="ARBA00022679"/>
    </source>
</evidence>
<comment type="subcellular location">
    <subcellularLocation>
        <location evidence="1 9">Cytoplasm</location>
    </subcellularLocation>
</comment>
<dbReference type="InterPro" id="IPR023535">
    <property type="entry name" value="TC-AMP_synthase"/>
</dbReference>
<feature type="domain" description="YrdC-like" evidence="10">
    <location>
        <begin position="9"/>
        <end position="208"/>
    </location>
</feature>
<keyword evidence="2 9" id="KW-0963">Cytoplasm</keyword>
<keyword evidence="4 9" id="KW-0819">tRNA processing</keyword>
<evidence type="ECO:0000256" key="6">
    <source>
        <dbReference type="ARBA" id="ARBA00022741"/>
    </source>
</evidence>
<evidence type="ECO:0000256" key="8">
    <source>
        <dbReference type="ARBA" id="ARBA00048366"/>
    </source>
</evidence>
<sequence length="208" mass="22890">MSDLEIFGRHETKNVADFLKSGGVLAYPSESVWGLGCDAFDDRAIERIFTLKARPVHKGLIVLTDEVDRLVPLLVDLPKFLQDELLQRMRALYNDHDIKTTVQAQTWLIPVAKSACPPKILMGGFDTLAVRVTHHKILKSICQALVCDKNPYGFLVSTSCNPSGEPSATNLGQAQAYFGDKIAYLDAQTLGFDKPSQIIDVMTGAAVR</sequence>
<keyword evidence="3 9" id="KW-0808">Transferase</keyword>
<dbReference type="EMBL" id="JBJJXE010000013">
    <property type="protein sequence ID" value="MFL1732865.1"/>
    <property type="molecule type" value="Genomic_DNA"/>
</dbReference>
<dbReference type="InterPro" id="IPR050156">
    <property type="entry name" value="TC-AMP_synthase_SUA5"/>
</dbReference>
<comment type="similarity">
    <text evidence="9">Belongs to the SUA5 family. TsaC subfamily.</text>
</comment>
<dbReference type="InterPro" id="IPR006070">
    <property type="entry name" value="Sua5-like_dom"/>
</dbReference>
<keyword evidence="12" id="KW-1185">Reference proteome</keyword>
<gene>
    <name evidence="9" type="primary">tsaC</name>
    <name evidence="11" type="ORF">ACJHVH_07670</name>
</gene>
<dbReference type="SUPFAM" id="SSF55821">
    <property type="entry name" value="YrdC/RibB"/>
    <property type="match status" value="1"/>
</dbReference>